<dbReference type="PANTHER" id="PTHR31549">
    <property type="entry name" value="PROTEIN, PUTATIVE (DUF247)-RELATED-RELATED"/>
    <property type="match status" value="1"/>
</dbReference>
<keyword evidence="2" id="KW-0812">Transmembrane</keyword>
<feature type="region of interest" description="Disordered" evidence="1">
    <location>
        <begin position="49"/>
        <end position="116"/>
    </location>
</feature>
<feature type="region of interest" description="Disordered" evidence="1">
    <location>
        <begin position="383"/>
        <end position="407"/>
    </location>
</feature>
<evidence type="ECO:0000313" key="3">
    <source>
        <dbReference type="EMBL" id="BAJ99604.1"/>
    </source>
</evidence>
<dbReference type="PANTHER" id="PTHR31549:SF256">
    <property type="entry name" value="EXPRESSED PROTEIN"/>
    <property type="match status" value="1"/>
</dbReference>
<accession>F2DWY3</accession>
<feature type="transmembrane region" description="Helical" evidence="2">
    <location>
        <begin position="567"/>
        <end position="586"/>
    </location>
</feature>
<name>F2DWY3_HORVV</name>
<dbReference type="Pfam" id="PF03140">
    <property type="entry name" value="DUF247"/>
    <property type="match status" value="1"/>
</dbReference>
<dbReference type="InterPro" id="IPR004158">
    <property type="entry name" value="DUF247_pln"/>
</dbReference>
<keyword evidence="2" id="KW-1133">Transmembrane helix</keyword>
<dbReference type="AlphaFoldDB" id="F2DWY3"/>
<feature type="compositionally biased region" description="Basic and acidic residues" evidence="1">
    <location>
        <begin position="89"/>
        <end position="101"/>
    </location>
</feature>
<feature type="compositionally biased region" description="Polar residues" evidence="1">
    <location>
        <begin position="392"/>
        <end position="407"/>
    </location>
</feature>
<reference evidence="3" key="1">
    <citation type="journal article" date="2011" name="Plant Physiol.">
        <title>Comprehensive sequence analysis of 24,783 barley full-length cDNAs derived from 12 clone libraries.</title>
        <authorList>
            <person name="Matsumoto T."/>
            <person name="Tanaka T."/>
            <person name="Sakai H."/>
            <person name="Amano N."/>
            <person name="Kanamori H."/>
            <person name="Kurita K."/>
            <person name="Kikuta A."/>
            <person name="Kamiya K."/>
            <person name="Yamamoto M."/>
            <person name="Ikawa H."/>
            <person name="Fujii N."/>
            <person name="Hori K."/>
            <person name="Itoh T."/>
            <person name="Sato K."/>
        </authorList>
    </citation>
    <scope>NUCLEOTIDE SEQUENCE</scope>
    <source>
        <tissue evidence="3">Shoot and root</tissue>
    </source>
</reference>
<sequence length="593" mass="67459">MVIQPTFGGGERRRIVFEESMEGGERRRPLAEESQGAEEIHDYLDEMEKGGTSSEFKPMRGRNPAWADSKGGTSSEFKPMRGRNPAWADSKEGAQEMHDDFDQTETEGTTSVRKTRKRLKSVLMAGMMPRLLRKRTSSSPSQDDSIDSPVVHPWLCKMASHIFENNFRRMDMNFHRFPAGMKNLGERYIVPMVVSIGPYHRKLGQFEATEEVKLVTACQFVSSSSGSFEEICAAIRPLVSLSRSLYEPLPRSLFEHVLPGYTDDDLVRMMLLDGCFLLQYMLMYTARDKLSSSLLCYFDSNQASISNDIMLLENQIPWAVIETLRRFKEVPVEEFVAKMGRTFQVRKEKEREEFDLGDGYKPPHLLGLLRFYKTRHTLQVPKKNEQKLPALGSSSASQVPTSDQDRQISMSKSISAIELAEIGIKLMASKTTKLVDMGMEKTPLSGNIFLAPLLLDDIRSCWLVNMAALEVCLATGVRDDEEPVVCSYLALLAMLMDREEDVHKLRSKRLVQGELTNKETLDFFKTLIKHISGGSLYIRILEEIEDYKLKRRIWIKIYEYVYQNKKAIVTVLSLIGVLAGIFKALLSVKHGQQ</sequence>
<proteinExistence type="evidence at transcript level"/>
<evidence type="ECO:0000256" key="2">
    <source>
        <dbReference type="SAM" id="Phobius"/>
    </source>
</evidence>
<dbReference type="EMBL" id="AK368401">
    <property type="protein sequence ID" value="BAJ99604.1"/>
    <property type="molecule type" value="mRNA"/>
</dbReference>
<organism evidence="3">
    <name type="scientific">Hordeum vulgare subsp. vulgare</name>
    <name type="common">Domesticated barley</name>
    <dbReference type="NCBI Taxonomy" id="112509"/>
    <lineage>
        <taxon>Eukaryota</taxon>
        <taxon>Viridiplantae</taxon>
        <taxon>Streptophyta</taxon>
        <taxon>Embryophyta</taxon>
        <taxon>Tracheophyta</taxon>
        <taxon>Spermatophyta</taxon>
        <taxon>Magnoliopsida</taxon>
        <taxon>Liliopsida</taxon>
        <taxon>Poales</taxon>
        <taxon>Poaceae</taxon>
        <taxon>BOP clade</taxon>
        <taxon>Pooideae</taxon>
        <taxon>Triticodae</taxon>
        <taxon>Triticeae</taxon>
        <taxon>Hordeinae</taxon>
        <taxon>Hordeum</taxon>
    </lineage>
</organism>
<protein>
    <submittedName>
        <fullName evidence="3">Predicted protein</fullName>
    </submittedName>
</protein>
<evidence type="ECO:0000256" key="1">
    <source>
        <dbReference type="SAM" id="MobiDB-lite"/>
    </source>
</evidence>
<keyword evidence="2" id="KW-0472">Membrane</keyword>